<dbReference type="FunFam" id="3.40.50.300:FF:001498">
    <property type="entry name" value="ATP-dependent DNA helicase"/>
    <property type="match status" value="1"/>
</dbReference>
<dbReference type="InterPro" id="IPR051055">
    <property type="entry name" value="PIF1_helicase"/>
</dbReference>
<dbReference type="RefSeq" id="WP_078736940.1">
    <property type="nucleotide sequence ID" value="NZ_FUXE01000009.1"/>
</dbReference>
<dbReference type="InterPro" id="IPR011990">
    <property type="entry name" value="TPR-like_helical_dom_sf"/>
</dbReference>
<protein>
    <submittedName>
        <fullName evidence="2">Anaphase-promoting complex, cyclosome, subunit 3</fullName>
    </submittedName>
</protein>
<evidence type="ECO:0000259" key="1">
    <source>
        <dbReference type="SMART" id="SM00382"/>
    </source>
</evidence>
<dbReference type="Proteomes" id="UP000190121">
    <property type="component" value="Unassembled WGS sequence"/>
</dbReference>
<dbReference type="PANTHER" id="PTHR47642:SF5">
    <property type="entry name" value="ATP-DEPENDENT DNA HELICASE"/>
    <property type="match status" value="1"/>
</dbReference>
<dbReference type="CDD" id="cd18809">
    <property type="entry name" value="SF1_C_RecD"/>
    <property type="match status" value="1"/>
</dbReference>
<dbReference type="EMBL" id="FUXE01000009">
    <property type="protein sequence ID" value="SJZ74707.1"/>
    <property type="molecule type" value="Genomic_DNA"/>
</dbReference>
<dbReference type="STRING" id="29524.SAMN02745171_01015"/>
<proteinExistence type="predicted"/>
<sequence>MSAKPTITIPDPENLEMVYLLRLIRETERSIFLTGKAGTGKSTLLKHISQTIKKKHVVLAPTGISALNAGGQTIHSFFKLPFGPLPPGDKIVKETLKKIRKEQRKLIRNLELIIIDEVSMVRSDIIDAIDLILRIIRGRMFMPFGSIQILFVGDLFQLEPVVTSQDAEILSKFYHTNFFYGANAFIANKPIIVELTKVYRQKDKEFVAILDQIRTGQASDQEVKKLNEHTLLSEENPSSALFEEDFNITLTTRRDRAKAINEEHLKRLVGDEYTFKGTVQDEFPEGSLPTEETLVFKEGAQVMFVANDPQHQWVNGSLGQFLEFDEETGNAAVQLESGAICLVQRFTWENKRYILNPETNSIEEETIGRFTQIPLKLAWAITIHKSQGLTFEHVTVDFCNGTFAAGQAYVALSRCRSLEGMRLTRPFRKYDIIIRPEIIEYYQQAGNEELFQEILEESKALSLYLQSINALNEGRLVDSISTLSEALQSKNMLDSPRFRRLFINKLYQVERVIQTLKKQSLADNKMEDTLTSFSEEYIEMGDQCLEEIGGYQAALRSYEKALALTPKNPKALARKAKVLRLLGSYEEALALLTEAYQNFYRHLELSMQLGLVYIDINKQEKAYDVLSRLQTEHPEDIPLLAQLVELSGVLGYEKERKRYKTLLTKQQRKRQS</sequence>
<dbReference type="SMART" id="SM00382">
    <property type="entry name" value="AAA"/>
    <property type="match status" value="1"/>
</dbReference>
<dbReference type="GO" id="GO:0000723">
    <property type="term" value="P:telomere maintenance"/>
    <property type="evidence" value="ECO:0007669"/>
    <property type="project" value="InterPro"/>
</dbReference>
<dbReference type="Pfam" id="PF05970">
    <property type="entry name" value="PIF1"/>
    <property type="match status" value="1"/>
</dbReference>
<dbReference type="AlphaFoldDB" id="A0A1T4N6N3"/>
<evidence type="ECO:0000313" key="3">
    <source>
        <dbReference type="Proteomes" id="UP000190121"/>
    </source>
</evidence>
<accession>A0A1T4N6N3</accession>
<dbReference type="SUPFAM" id="SSF52540">
    <property type="entry name" value="P-loop containing nucleoside triphosphate hydrolases"/>
    <property type="match status" value="2"/>
</dbReference>
<feature type="domain" description="AAA+ ATPase" evidence="1">
    <location>
        <begin position="27"/>
        <end position="154"/>
    </location>
</feature>
<dbReference type="InterPro" id="IPR003593">
    <property type="entry name" value="AAA+_ATPase"/>
</dbReference>
<dbReference type="PANTHER" id="PTHR47642">
    <property type="entry name" value="ATP-DEPENDENT DNA HELICASE"/>
    <property type="match status" value="1"/>
</dbReference>
<organism evidence="2 3">
    <name type="scientific">Porphyromonas circumdentaria</name>
    <dbReference type="NCBI Taxonomy" id="29524"/>
    <lineage>
        <taxon>Bacteria</taxon>
        <taxon>Pseudomonadati</taxon>
        <taxon>Bacteroidota</taxon>
        <taxon>Bacteroidia</taxon>
        <taxon>Bacteroidales</taxon>
        <taxon>Porphyromonadaceae</taxon>
        <taxon>Porphyromonas</taxon>
    </lineage>
</organism>
<name>A0A1T4N6N3_9PORP</name>
<evidence type="ECO:0000313" key="2">
    <source>
        <dbReference type="EMBL" id="SJZ74707.1"/>
    </source>
</evidence>
<dbReference type="SMART" id="SM00028">
    <property type="entry name" value="TPR"/>
    <property type="match status" value="3"/>
</dbReference>
<keyword evidence="3" id="KW-1185">Reference proteome</keyword>
<dbReference type="Gene3D" id="1.25.40.10">
    <property type="entry name" value="Tetratricopeptide repeat domain"/>
    <property type="match status" value="1"/>
</dbReference>
<dbReference type="GO" id="GO:0006281">
    <property type="term" value="P:DNA repair"/>
    <property type="evidence" value="ECO:0007669"/>
    <property type="project" value="InterPro"/>
</dbReference>
<dbReference type="InterPro" id="IPR010285">
    <property type="entry name" value="DNA_helicase_pif1-like_DEAD"/>
</dbReference>
<dbReference type="InterPro" id="IPR027417">
    <property type="entry name" value="P-loop_NTPase"/>
</dbReference>
<reference evidence="3" key="1">
    <citation type="submission" date="2017-02" db="EMBL/GenBank/DDBJ databases">
        <authorList>
            <person name="Varghese N."/>
            <person name="Submissions S."/>
        </authorList>
    </citation>
    <scope>NUCLEOTIDE SEQUENCE [LARGE SCALE GENOMIC DNA]</scope>
    <source>
        <strain evidence="3">ATCC 51356</strain>
    </source>
</reference>
<dbReference type="GO" id="GO:0003678">
    <property type="term" value="F:DNA helicase activity"/>
    <property type="evidence" value="ECO:0007669"/>
    <property type="project" value="InterPro"/>
</dbReference>
<dbReference type="OrthoDB" id="9763659at2"/>
<dbReference type="InterPro" id="IPR019734">
    <property type="entry name" value="TPR_rpt"/>
</dbReference>
<dbReference type="Pfam" id="PF12895">
    <property type="entry name" value="ANAPC3"/>
    <property type="match status" value="1"/>
</dbReference>
<dbReference type="SUPFAM" id="SSF48452">
    <property type="entry name" value="TPR-like"/>
    <property type="match status" value="1"/>
</dbReference>
<dbReference type="Gene3D" id="3.40.50.300">
    <property type="entry name" value="P-loop containing nucleotide triphosphate hydrolases"/>
    <property type="match status" value="2"/>
</dbReference>
<gene>
    <name evidence="2" type="ORF">SAMN02745171_01015</name>
</gene>